<protein>
    <recommendedName>
        <fullName evidence="3">Lipocalin-like domain-containing protein</fullName>
    </recommendedName>
</protein>
<dbReference type="RefSeq" id="WP_379931716.1">
    <property type="nucleotide sequence ID" value="NZ_JBHTHY010000003.1"/>
</dbReference>
<dbReference type="EMBL" id="JBHTHY010000003">
    <property type="protein sequence ID" value="MFD0796046.1"/>
    <property type="molecule type" value="Genomic_DNA"/>
</dbReference>
<evidence type="ECO:0008006" key="3">
    <source>
        <dbReference type="Google" id="ProtNLM"/>
    </source>
</evidence>
<keyword evidence="2" id="KW-1185">Reference proteome</keyword>
<sequence length="178" mass="19437">MYTVAIKTIKIIFLGFLPLLLISNTSKDTELMPLVLSGTYLLEVDGNTDYKIAGDISFRSLNKISSTGTVFSVLKLNFNGEKSELPHDMEIVVCKESKTNSLPLGNYKVNTVESFLNPSDGVFGAFSSNTLGEKLFFTKKGGVRITHVSNTNVKGTLSMVLLNSKGETINIKGDFDAR</sequence>
<organism evidence="1 2">
    <name type="scientific">Maribacter chungangensis</name>
    <dbReference type="NCBI Taxonomy" id="1069117"/>
    <lineage>
        <taxon>Bacteria</taxon>
        <taxon>Pseudomonadati</taxon>
        <taxon>Bacteroidota</taxon>
        <taxon>Flavobacteriia</taxon>
        <taxon>Flavobacteriales</taxon>
        <taxon>Flavobacteriaceae</taxon>
        <taxon>Maribacter</taxon>
    </lineage>
</organism>
<evidence type="ECO:0000313" key="1">
    <source>
        <dbReference type="EMBL" id="MFD0796046.1"/>
    </source>
</evidence>
<accession>A0ABW3AYC2</accession>
<comment type="caution">
    <text evidence="1">The sequence shown here is derived from an EMBL/GenBank/DDBJ whole genome shotgun (WGS) entry which is preliminary data.</text>
</comment>
<gene>
    <name evidence="1" type="ORF">ACFQZJ_01125</name>
</gene>
<evidence type="ECO:0000313" key="2">
    <source>
        <dbReference type="Proteomes" id="UP001597012"/>
    </source>
</evidence>
<proteinExistence type="predicted"/>
<reference evidence="2" key="1">
    <citation type="journal article" date="2019" name="Int. J. Syst. Evol. Microbiol.">
        <title>The Global Catalogue of Microorganisms (GCM) 10K type strain sequencing project: providing services to taxonomists for standard genome sequencing and annotation.</title>
        <authorList>
            <consortium name="The Broad Institute Genomics Platform"/>
            <consortium name="The Broad Institute Genome Sequencing Center for Infectious Disease"/>
            <person name="Wu L."/>
            <person name="Ma J."/>
        </authorList>
    </citation>
    <scope>NUCLEOTIDE SEQUENCE [LARGE SCALE GENOMIC DNA]</scope>
    <source>
        <strain evidence="2">CCUG 61948</strain>
    </source>
</reference>
<name>A0ABW3AYC2_9FLAO</name>
<dbReference type="Proteomes" id="UP001597012">
    <property type="component" value="Unassembled WGS sequence"/>
</dbReference>